<protein>
    <submittedName>
        <fullName evidence="3">Glutamine amidotransferase</fullName>
    </submittedName>
</protein>
<feature type="compositionally biased region" description="Low complexity" evidence="1">
    <location>
        <begin position="258"/>
        <end position="272"/>
    </location>
</feature>
<dbReference type="GeneID" id="24725286"/>
<evidence type="ECO:0000256" key="1">
    <source>
        <dbReference type="SAM" id="MobiDB-lite"/>
    </source>
</evidence>
<evidence type="ECO:0000259" key="2">
    <source>
        <dbReference type="PROSITE" id="PS51278"/>
    </source>
</evidence>
<dbReference type="PROSITE" id="PS51278">
    <property type="entry name" value="GATASE_TYPE_2"/>
    <property type="match status" value="1"/>
</dbReference>
<evidence type="ECO:0000313" key="4">
    <source>
        <dbReference type="Proteomes" id="UP000031602"/>
    </source>
</evidence>
<feature type="domain" description="Glutamine amidotransferase type-2" evidence="2">
    <location>
        <begin position="2"/>
        <end position="234"/>
    </location>
</feature>
<proteinExistence type="predicted"/>
<dbReference type="EMBL" id="KM044272">
    <property type="protein sequence ID" value="AIF71837.1"/>
    <property type="molecule type" value="Genomic_DNA"/>
</dbReference>
<dbReference type="KEGG" id="vg:24725286"/>
<dbReference type="InterPro" id="IPR017932">
    <property type="entry name" value="GATase_2_dom"/>
</dbReference>
<dbReference type="SUPFAM" id="SSF56235">
    <property type="entry name" value="N-terminal nucleophile aminohydrolases (Ntn hydrolases)"/>
    <property type="match status" value="1"/>
</dbReference>
<dbReference type="RefSeq" id="YP_009152936.1">
    <property type="nucleotide sequence ID" value="NC_027395.1"/>
</dbReference>
<dbReference type="InterPro" id="IPR029055">
    <property type="entry name" value="Ntn_hydrolases_N"/>
</dbReference>
<accession>A0A0B4N1Y5</accession>
<reference evidence="3 4" key="1">
    <citation type="journal article" date="2014" name="PLoS ONE">
        <title>Genomic, Proteomic, Morphological, and Phylogenetic Analyses of vB_EcoP_SU10, a Podoviridae Phage with C3 Morphology.</title>
        <authorList>
            <person name="Mirzaei M.K."/>
            <person name="Eriksson H."/>
            <person name="Kasuga K."/>
            <person name="Haggard-Ljungquist E."/>
            <person name="Nilsson A.S."/>
        </authorList>
    </citation>
    <scope>NUCLEOTIDE SEQUENCE [LARGE SCALE GENOMIC DNA]</scope>
</reference>
<feature type="region of interest" description="Disordered" evidence="1">
    <location>
        <begin position="258"/>
        <end position="277"/>
    </location>
</feature>
<dbReference type="OrthoDB" id="1144at10239"/>
<dbReference type="Gene3D" id="3.60.20.10">
    <property type="entry name" value="Glutamine Phosphoribosylpyrophosphate, subunit 1, domain 1"/>
    <property type="match status" value="1"/>
</dbReference>
<dbReference type="GO" id="GO:0016740">
    <property type="term" value="F:transferase activity"/>
    <property type="evidence" value="ECO:0007669"/>
    <property type="project" value="UniProtKB-KW"/>
</dbReference>
<keyword evidence="3" id="KW-0808">Transferase</keyword>
<name>A0A0B4N1Y5_9CAUD</name>
<keyword evidence="4" id="KW-1185">Reference proteome</keyword>
<dbReference type="Proteomes" id="UP000031602">
    <property type="component" value="Segment"/>
</dbReference>
<dbReference type="Pfam" id="PF13522">
    <property type="entry name" value="GATase_6"/>
    <property type="match status" value="1"/>
</dbReference>
<gene>
    <name evidence="3" type="ORF">SU10_085</name>
</gene>
<keyword evidence="3" id="KW-0315">Glutamine amidotransferase</keyword>
<sequence>MCGIVLAGGNLSSTDLDVFNQLFYAGVFRGQHSSGIFGQRKSTKEVFTYKEALPSFAFILQDEYKKHTTGETAYTVAPSWIVGHSRHATKGAVNAKNAHPFQHGNITLVHNGTLMDQDLLPDSKNFEVDSENICHSINTIGAAETIQKLDGAFTLIWHDASDNRLHIIRNEERPFHLARCNRDWFGASEEDMLMWILKRSRSHKNRIDEHFECKVGTEYIFDMSNNSMTLVEEVAHELPVFTVANRWGSYYSNNYSQSNYQSSSKSNTSNPYDTKPGVTAADVRRRNAVVSQNKIASDRNIDIRRDMTVEITPHEFVPYATAGAVPSRGKMIGYIYDEKSQEYIEGDVHNVDIKAYQDALKDPKIVYRGTVSCISEVNAMVRLVITAGRFVDPSLEKKEPESTTADFDDDIPFDMNDSFVNKNGVTITRKFWEAHSHGDCGGCDKHIDWKDAPKAVFAYQCYWHPECLEGLTKPKEEEEEETPIGVCEICGEVKTENEFDEELSRLRGEDICKVCAVEVKKKVSNATIKDGYIWIKATDTTNARRPEFALRVTEDMIGRMTVLPSSAKQTGITLEDVVDAYVEKRSNSIFAISTKPKKEEPAEKAGVFPESRTTLRKTVVSFDGNRSTDFTKAMWSTLGYCSECFKQIPWRDAESCTLGSMNQVYCNSPKCSLNRG</sequence>
<organism evidence="3 4">
    <name type="scientific">Escherichia phage vB_EcoP_SU10</name>
    <dbReference type="NCBI Taxonomy" id="1519788"/>
    <lineage>
        <taxon>Viruses</taxon>
        <taxon>Duplodnaviria</taxon>
        <taxon>Heunggongvirae</taxon>
        <taxon>Uroviricota</taxon>
        <taxon>Caudoviricetes</taxon>
        <taxon>Mktvariviridae</taxon>
        <taxon>Gordonclarkvirinae</taxon>
        <taxon>Kuravirus</taxon>
        <taxon>Kuravirus CHD5UKE1</taxon>
        <taxon>Kuravirus SU10</taxon>
    </lineage>
</organism>
<evidence type="ECO:0000313" key="3">
    <source>
        <dbReference type="EMBL" id="AIF71837.1"/>
    </source>
</evidence>
<dbReference type="CDD" id="cd00352">
    <property type="entry name" value="Gn_AT_II"/>
    <property type="match status" value="1"/>
</dbReference>